<dbReference type="HOGENOM" id="CLU_1363999_0_0_12"/>
<protein>
    <submittedName>
        <fullName evidence="1">Uncharacterized protein</fullName>
    </submittedName>
</protein>
<accession>B9X939</accession>
<organism evidence="1 2">
    <name type="scientific">Borreliella spielmanii A14S</name>
    <dbReference type="NCBI Taxonomy" id="498742"/>
    <lineage>
        <taxon>Bacteria</taxon>
        <taxon>Pseudomonadati</taxon>
        <taxon>Spirochaetota</taxon>
        <taxon>Spirochaetia</taxon>
        <taxon>Spirochaetales</taxon>
        <taxon>Borreliaceae</taxon>
        <taxon>Borreliella</taxon>
    </lineage>
</organism>
<dbReference type="eggNOG" id="COG1573">
    <property type="taxonomic scope" value="Bacteria"/>
</dbReference>
<dbReference type="InterPro" id="IPR036895">
    <property type="entry name" value="Uracil-DNA_glycosylase-like_sf"/>
</dbReference>
<comment type="caution">
    <text evidence="1">The sequence shown here is derived from an EMBL/GenBank/DDBJ whole genome shotgun (WGS) entry which is preliminary data.</text>
</comment>
<reference evidence="1 2" key="1">
    <citation type="submission" date="2009-02" db="EMBL/GenBank/DDBJ databases">
        <authorList>
            <person name="Fraser-Liggett C.M."/>
            <person name="Mongodin E.F."/>
            <person name="Casjens B."/>
            <person name="Dunn J."/>
            <person name="Luft B."/>
            <person name="Qiu W."/>
            <person name="Schutzer S."/>
            <person name="Sebastian Y."/>
        </authorList>
    </citation>
    <scope>NUCLEOTIDE SEQUENCE [LARGE SCALE GENOMIC DNA]</scope>
    <source>
        <strain evidence="1 2">A14S</strain>
    </source>
</reference>
<dbReference type="Gene3D" id="3.40.470.10">
    <property type="entry name" value="Uracil-DNA glycosylase-like domain"/>
    <property type="match status" value="1"/>
</dbReference>
<dbReference type="Proteomes" id="UP000003481">
    <property type="component" value="Unassembled WGS sequence"/>
</dbReference>
<dbReference type="RefSeq" id="WP_006434061.1">
    <property type="nucleotide sequence ID" value="NZ_ABKB02000012.1"/>
</dbReference>
<gene>
    <name evidence="1" type="ORF">BSPA14S_0014</name>
</gene>
<dbReference type="OrthoDB" id="5290748at2"/>
<name>B9X939_9SPIR</name>
<sequence length="203" mass="23559">MNNNILAKKLFLLKILTNNIEGKITENFEKIDIEIKQKIEKVKNVKIYQKNENSKEPTEIPEAAALKTKNLTGLLSNNGLQEKSISNYIIIYVNKNHLNESSRDIIKKWCKSINMHNYKIIDTIESLNLEISNKNPKAILSCEEIDFFLNQPLRIQIVRGIELRFKGIPLVLTYLPTNQIKNPELKKEIWQDLKIIKGIIKYG</sequence>
<dbReference type="SUPFAM" id="SSF52141">
    <property type="entry name" value="Uracil-DNA glycosylase-like"/>
    <property type="match status" value="1"/>
</dbReference>
<dbReference type="AlphaFoldDB" id="B9X939"/>
<dbReference type="EMBL" id="ABKB02000012">
    <property type="protein sequence ID" value="EEF84137.1"/>
    <property type="molecule type" value="Genomic_DNA"/>
</dbReference>
<proteinExistence type="predicted"/>
<dbReference type="STRING" id="498742.BSPA14S_0014"/>
<evidence type="ECO:0000313" key="2">
    <source>
        <dbReference type="Proteomes" id="UP000003481"/>
    </source>
</evidence>
<evidence type="ECO:0000313" key="1">
    <source>
        <dbReference type="EMBL" id="EEF84137.1"/>
    </source>
</evidence>